<organism evidence="3 4">
    <name type="scientific">Ilyodon furcidens</name>
    <name type="common">goldbreast splitfin</name>
    <dbReference type="NCBI Taxonomy" id="33524"/>
    <lineage>
        <taxon>Eukaryota</taxon>
        <taxon>Metazoa</taxon>
        <taxon>Chordata</taxon>
        <taxon>Craniata</taxon>
        <taxon>Vertebrata</taxon>
        <taxon>Euteleostomi</taxon>
        <taxon>Actinopterygii</taxon>
        <taxon>Neopterygii</taxon>
        <taxon>Teleostei</taxon>
        <taxon>Neoteleostei</taxon>
        <taxon>Acanthomorphata</taxon>
        <taxon>Ovalentaria</taxon>
        <taxon>Atherinomorphae</taxon>
        <taxon>Cyprinodontiformes</taxon>
        <taxon>Goodeidae</taxon>
        <taxon>Ilyodon</taxon>
    </lineage>
</organism>
<evidence type="ECO:0000256" key="1">
    <source>
        <dbReference type="SAM" id="MobiDB-lite"/>
    </source>
</evidence>
<dbReference type="PROSITE" id="PS50010">
    <property type="entry name" value="DH_2"/>
    <property type="match status" value="1"/>
</dbReference>
<feature type="compositionally biased region" description="Polar residues" evidence="1">
    <location>
        <begin position="275"/>
        <end position="284"/>
    </location>
</feature>
<evidence type="ECO:0000313" key="4">
    <source>
        <dbReference type="Proteomes" id="UP001482620"/>
    </source>
</evidence>
<dbReference type="InterPro" id="IPR025592">
    <property type="entry name" value="DUF4347"/>
</dbReference>
<accession>A0ABV0U3K3</accession>
<dbReference type="SUPFAM" id="SSF81383">
    <property type="entry name" value="F-box domain"/>
    <property type="match status" value="1"/>
</dbReference>
<dbReference type="InterPro" id="IPR000219">
    <property type="entry name" value="DH_dom"/>
</dbReference>
<dbReference type="PANTHER" id="PTHR46857">
    <property type="entry name" value="EPITHELIAL CELL-TRANSFORMING SEQUENCE 2 ONCOGENE-LIKE"/>
    <property type="match status" value="1"/>
</dbReference>
<sequence length="954" mass="107744">MDLRGAPHSVKLWQLNGTDYEPQWTPKQGSETRFSSWTPLTNKQSNLQLFEERMKLVLHWFDLWIDSQRKHLLHSLLMRCTKSQLKYCRDMLNETLPVTRVDFTAVLPRFLSLYVMSFLSPRDLCSAAQVSWQWRVLTEQDCLWAGRCIKRGWFLPYAPKEKEFGAWKNHYISCVSTLDWLTHREAAEMYGTLNQANMGVTEEEEERRKERRRRQKIKEAVKEEKRLSMTSRRAWGTNPKSERSRGGSSQTDRSSSELAVRSWPSHSWPLRTAESPATSLSPQRGQLDGTHMTSVSRLFKATTVSPSLPHTVCAALLLLISNRIPAYEMVLSGVKAGVTVVLYDHRGTLSSLLSQMERAVSGQQVRRLGLLVPGGTEEIHLVNDSILSERTLPYPDLQEFWVKLCGLVAPGQQGGGIDIFCPLAASASGLALICDLSNLIGLKVRAPLGLATGSFQNILGEWSGGDGGAVPVEQDPAAPALQYMFDSVLLGWCRQAQWMEEVLGQLRNSLELQLQQASVQARGRALGLFLWEKICLDNLCVSRELSEALTVGLTTLSRQGDNRPVEFLSSFLMRWSKEEDGERNQAAGGSSSAPQGLETCPGLIQELPQTTLDWRCSVGREVLHSERLYLGRLSAVLKVYQEPLMAALSSNRAILSNADIQIIFRPVAVILQLNSLFQADLQTRLQHWGADQCLGDVFVKLCSKLNVYTNYLNNYINTIRTIDKCREAKPAFRAFLKRADRTLPTHMLSLQELLLCPVWRIHEYVTLLQALTLQTRPGHPDHSDLCSALNTMLQFREFIQKLKRNSEADRLLEETQKRIQGCPSLIEGNRQLIITQDAMLLRSPDEQIPESLRTFEHVFDVGLFLFNDALVLTRRKLQHTPFTVCHLSTHTFLASVALSSLAVREILHTRYVSHAFVLNGPHRSWVCATEQGEEKEYFLSVLRSAINSSLAGHQ</sequence>
<dbReference type="Gene3D" id="2.30.29.30">
    <property type="entry name" value="Pleckstrin-homology domain (PH domain)/Phosphotyrosine-binding domain (PTB)"/>
    <property type="match status" value="1"/>
</dbReference>
<dbReference type="Gene3D" id="1.20.1280.50">
    <property type="match status" value="1"/>
</dbReference>
<comment type="caution">
    <text evidence="3">The sequence shown here is derived from an EMBL/GenBank/DDBJ whole genome shotgun (WGS) entry which is preliminary data.</text>
</comment>
<dbReference type="EMBL" id="JAHRIQ010058239">
    <property type="protein sequence ID" value="MEQ2239529.1"/>
    <property type="molecule type" value="Genomic_DNA"/>
</dbReference>
<name>A0ABV0U3K3_9TELE</name>
<evidence type="ECO:0000259" key="2">
    <source>
        <dbReference type="PROSITE" id="PS50010"/>
    </source>
</evidence>
<keyword evidence="4" id="KW-1185">Reference proteome</keyword>
<dbReference type="CDD" id="cd00160">
    <property type="entry name" value="RhoGEF"/>
    <property type="match status" value="1"/>
</dbReference>
<dbReference type="Pfam" id="PF14252">
    <property type="entry name" value="DUF4347"/>
    <property type="match status" value="1"/>
</dbReference>
<feature type="compositionally biased region" description="Basic and acidic residues" evidence="1">
    <location>
        <begin position="217"/>
        <end position="227"/>
    </location>
</feature>
<evidence type="ECO:0000313" key="3">
    <source>
        <dbReference type="EMBL" id="MEQ2239529.1"/>
    </source>
</evidence>
<dbReference type="PANTHER" id="PTHR46857:SF1">
    <property type="entry name" value="EPITHELIAL CELL-TRANSFORMING SEQUENCE 2 ONCOGENE-LIKE"/>
    <property type="match status" value="1"/>
</dbReference>
<dbReference type="Pfam" id="PF12937">
    <property type="entry name" value="F-box-like"/>
    <property type="match status" value="1"/>
</dbReference>
<reference evidence="3 4" key="1">
    <citation type="submission" date="2021-06" db="EMBL/GenBank/DDBJ databases">
        <authorList>
            <person name="Palmer J.M."/>
        </authorList>
    </citation>
    <scope>NUCLEOTIDE SEQUENCE [LARGE SCALE GENOMIC DNA]</scope>
    <source>
        <strain evidence="4">if_2019</strain>
        <tissue evidence="3">Muscle</tissue>
    </source>
</reference>
<feature type="region of interest" description="Disordered" evidence="1">
    <location>
        <begin position="268"/>
        <end position="287"/>
    </location>
</feature>
<proteinExistence type="predicted"/>
<protein>
    <recommendedName>
        <fullName evidence="2">DH domain-containing protein</fullName>
    </recommendedName>
</protein>
<dbReference type="Gene3D" id="1.20.900.10">
    <property type="entry name" value="Dbl homology (DH) domain"/>
    <property type="match status" value="1"/>
</dbReference>
<dbReference type="SMART" id="SM00325">
    <property type="entry name" value="RhoGEF"/>
    <property type="match status" value="1"/>
</dbReference>
<dbReference type="InterPro" id="IPR011993">
    <property type="entry name" value="PH-like_dom_sf"/>
</dbReference>
<feature type="region of interest" description="Disordered" evidence="1">
    <location>
        <begin position="198"/>
        <end position="261"/>
    </location>
</feature>
<gene>
    <name evidence="3" type="ORF">ILYODFUR_005395</name>
</gene>
<dbReference type="Pfam" id="PF00621">
    <property type="entry name" value="RhoGEF"/>
    <property type="match status" value="1"/>
</dbReference>
<dbReference type="InterPro" id="IPR035899">
    <property type="entry name" value="DBL_dom_sf"/>
</dbReference>
<dbReference type="InterPro" id="IPR036047">
    <property type="entry name" value="F-box-like_dom_sf"/>
</dbReference>
<dbReference type="InterPro" id="IPR001810">
    <property type="entry name" value="F-box_dom"/>
</dbReference>
<dbReference type="Proteomes" id="UP001482620">
    <property type="component" value="Unassembled WGS sequence"/>
</dbReference>
<dbReference type="SUPFAM" id="SSF50729">
    <property type="entry name" value="PH domain-like"/>
    <property type="match status" value="1"/>
</dbReference>
<dbReference type="SMART" id="SM00256">
    <property type="entry name" value="FBOX"/>
    <property type="match status" value="1"/>
</dbReference>
<feature type="domain" description="DH" evidence="2">
    <location>
        <begin position="614"/>
        <end position="802"/>
    </location>
</feature>
<dbReference type="SUPFAM" id="SSF48065">
    <property type="entry name" value="DBL homology domain (DH-domain)"/>
    <property type="match status" value="1"/>
</dbReference>
<feature type="compositionally biased region" description="Polar residues" evidence="1">
    <location>
        <begin position="246"/>
        <end position="257"/>
    </location>
</feature>
<dbReference type="InterPro" id="IPR052805">
    <property type="entry name" value="GEF_Ubiquitin-Prot_Reg"/>
</dbReference>